<dbReference type="InterPro" id="IPR011109">
    <property type="entry name" value="DNA_bind_recombinase_dom"/>
</dbReference>
<dbReference type="InterPro" id="IPR000595">
    <property type="entry name" value="cNMP-bd_dom"/>
</dbReference>
<gene>
    <name evidence="5" type="ORF">QFZ46_000207</name>
</gene>
<dbReference type="PROSITE" id="PS51736">
    <property type="entry name" value="RECOMBINASES_3"/>
    <property type="match status" value="1"/>
</dbReference>
<evidence type="ECO:0000313" key="5">
    <source>
        <dbReference type="EMBL" id="MDQ0642047.1"/>
    </source>
</evidence>
<dbReference type="InterPro" id="IPR050639">
    <property type="entry name" value="SSR_resolvase"/>
</dbReference>
<dbReference type="SUPFAM" id="SSF53041">
    <property type="entry name" value="Resolvase-like"/>
    <property type="match status" value="1"/>
</dbReference>
<evidence type="ECO:0000256" key="2">
    <source>
        <dbReference type="ARBA" id="ARBA00023172"/>
    </source>
</evidence>
<dbReference type="EMBL" id="JAUSXK010000001">
    <property type="protein sequence ID" value="MDQ0642047.1"/>
    <property type="molecule type" value="Genomic_DNA"/>
</dbReference>
<evidence type="ECO:0000259" key="4">
    <source>
        <dbReference type="PROSITE" id="PS51736"/>
    </source>
</evidence>
<dbReference type="PROSITE" id="PS50042">
    <property type="entry name" value="CNMP_BINDING_3"/>
    <property type="match status" value="1"/>
</dbReference>
<evidence type="ECO:0000256" key="1">
    <source>
        <dbReference type="ARBA" id="ARBA00023125"/>
    </source>
</evidence>
<dbReference type="PANTHER" id="PTHR30461">
    <property type="entry name" value="DNA-INVERTASE FROM LAMBDOID PROPHAGE"/>
    <property type="match status" value="1"/>
</dbReference>
<dbReference type="InterPro" id="IPR006119">
    <property type="entry name" value="Resolv_N"/>
</dbReference>
<dbReference type="Pfam" id="PF07508">
    <property type="entry name" value="Recombinase"/>
    <property type="match status" value="1"/>
</dbReference>
<accession>A0ABU0P3Y4</accession>
<evidence type="ECO:0000259" key="3">
    <source>
        <dbReference type="PROSITE" id="PS50042"/>
    </source>
</evidence>
<keyword evidence="1" id="KW-0238">DNA-binding</keyword>
<keyword evidence="6" id="KW-1185">Reference proteome</keyword>
<name>A0ABU0P3Y4_9MICO</name>
<sequence length="173" mass="18456">MDVHYIVDHGKSARSLRRDGVQRALALLASGEYFGGVRTLVIAKLDRLSRSVVDFGNILRTATRQGWSLIALDLGIDMTTATRQLVAGILMQVAEWEAKIIGEGTKAALAVVKRERGIVPGPVSAVPAEVADQIAAMRAKGLTLQSIADDLNSAGIAPPKGGRWYPTSVRRAA</sequence>
<comment type="caution">
    <text evidence="5">The sequence shown here is derived from an EMBL/GenBank/DDBJ whole genome shotgun (WGS) entry which is preliminary data.</text>
</comment>
<dbReference type="SMART" id="SM00857">
    <property type="entry name" value="Resolvase"/>
    <property type="match status" value="1"/>
</dbReference>
<dbReference type="Gene3D" id="3.40.50.1390">
    <property type="entry name" value="Resolvase, N-terminal catalytic domain"/>
    <property type="match status" value="1"/>
</dbReference>
<dbReference type="PANTHER" id="PTHR30461:SF2">
    <property type="entry name" value="SERINE RECOMBINASE PINE-RELATED"/>
    <property type="match status" value="1"/>
</dbReference>
<dbReference type="CDD" id="cd00338">
    <property type="entry name" value="Ser_Recombinase"/>
    <property type="match status" value="1"/>
</dbReference>
<protein>
    <submittedName>
        <fullName evidence="5">DNA invertase Pin-like site-specific DNA recombinase</fullName>
    </submittedName>
</protein>
<reference evidence="5 6" key="1">
    <citation type="submission" date="2023-07" db="EMBL/GenBank/DDBJ databases">
        <title>Comparative genomics of wheat-associated soil bacteria to identify genetic determinants of phenazine resistance.</title>
        <authorList>
            <person name="Mouncey N."/>
        </authorList>
    </citation>
    <scope>NUCLEOTIDE SEQUENCE [LARGE SCALE GENOMIC DNA]</scope>
    <source>
        <strain evidence="5 6">W2I7</strain>
    </source>
</reference>
<evidence type="ECO:0000313" key="6">
    <source>
        <dbReference type="Proteomes" id="UP001239085"/>
    </source>
</evidence>
<proteinExistence type="predicted"/>
<dbReference type="RefSeq" id="WP_373457626.1">
    <property type="nucleotide sequence ID" value="NZ_JAUSXK010000001.1"/>
</dbReference>
<feature type="domain" description="Resolvase/invertase-type recombinase catalytic" evidence="4">
    <location>
        <begin position="1"/>
        <end position="116"/>
    </location>
</feature>
<keyword evidence="2" id="KW-0233">DNA recombination</keyword>
<organism evidence="5 6">
    <name type="scientific">Microbacterium murale</name>
    <dbReference type="NCBI Taxonomy" id="1081040"/>
    <lineage>
        <taxon>Bacteria</taxon>
        <taxon>Bacillati</taxon>
        <taxon>Actinomycetota</taxon>
        <taxon>Actinomycetes</taxon>
        <taxon>Micrococcales</taxon>
        <taxon>Microbacteriaceae</taxon>
        <taxon>Microbacterium</taxon>
    </lineage>
</organism>
<dbReference type="Pfam" id="PF00239">
    <property type="entry name" value="Resolvase"/>
    <property type="match status" value="1"/>
</dbReference>
<dbReference type="Proteomes" id="UP001239085">
    <property type="component" value="Unassembled WGS sequence"/>
</dbReference>
<feature type="domain" description="Cyclic nucleotide-binding" evidence="3">
    <location>
        <begin position="1"/>
        <end position="35"/>
    </location>
</feature>
<dbReference type="InterPro" id="IPR036162">
    <property type="entry name" value="Resolvase-like_N_sf"/>
</dbReference>